<feature type="domain" description="Major tropism determinant N-terminal" evidence="1">
    <location>
        <begin position="7"/>
        <end position="37"/>
    </location>
</feature>
<dbReference type="RefSeq" id="WP_199017989.1">
    <property type="nucleotide sequence ID" value="NZ_JAELUP010000008.1"/>
</dbReference>
<comment type="caution">
    <text evidence="2">The sequence shown here is derived from an EMBL/GenBank/DDBJ whole genome shotgun (WGS) entry which is preliminary data.</text>
</comment>
<evidence type="ECO:0000259" key="1">
    <source>
        <dbReference type="Pfam" id="PF18454"/>
    </source>
</evidence>
<dbReference type="AlphaFoldDB" id="A0A934IW78"/>
<dbReference type="Proteomes" id="UP000640274">
    <property type="component" value="Unassembled WGS sequence"/>
</dbReference>
<protein>
    <recommendedName>
        <fullName evidence="1">Major tropism determinant N-terminal domain-containing protein</fullName>
    </recommendedName>
</protein>
<proteinExistence type="predicted"/>
<evidence type="ECO:0000313" key="3">
    <source>
        <dbReference type="Proteomes" id="UP000640274"/>
    </source>
</evidence>
<sequence length="339" mass="36379">MARKALIQIRRGLEKDIGTLAVGELGYCTDTQRLHIGTVSGNVLLTAPGVGGDMLKSIYDTNNNGKVDQAESADSIDWSGVTNKPASFPAAAHTHPAAEVTESAAKRFVSDAEKTTWNGKQNNLGYTPLNKAGDTASGTLQVPALKLDSRYLERYVGGVSFANGVANQKFNLVFPAMTSDFAGWFEIDIVTSWSYANGAGRMTKRIATHTNQTNSTIRSQHAYYLNADPLISELFAISDLWNDAADGRYKVTVVSHTSAANTIHVFGKVMSINTNSPDLFNTITLSSVYTSDTTVHPKAVIQMPAGAEVGGQTIWHGGNLNPTSYLTKGTITWDQLKGG</sequence>
<dbReference type="InterPro" id="IPR041352">
    <property type="entry name" value="Mtd_N"/>
</dbReference>
<evidence type="ECO:0000313" key="2">
    <source>
        <dbReference type="EMBL" id="MBJ6360436.1"/>
    </source>
</evidence>
<name>A0A934IW78_9BACL</name>
<dbReference type="Pfam" id="PF18454">
    <property type="entry name" value="Mtd_N"/>
    <property type="match status" value="1"/>
</dbReference>
<reference evidence="2" key="1">
    <citation type="submission" date="2020-12" db="EMBL/GenBank/DDBJ databases">
        <authorList>
            <person name="Huq M.A."/>
        </authorList>
    </citation>
    <scope>NUCLEOTIDE SEQUENCE</scope>
    <source>
        <strain evidence="2">MAHUQ-46</strain>
    </source>
</reference>
<gene>
    <name evidence="2" type="ORF">JFN88_03745</name>
</gene>
<organism evidence="2 3">
    <name type="scientific">Paenibacillus roseus</name>
    <dbReference type="NCBI Taxonomy" id="2798579"/>
    <lineage>
        <taxon>Bacteria</taxon>
        <taxon>Bacillati</taxon>
        <taxon>Bacillota</taxon>
        <taxon>Bacilli</taxon>
        <taxon>Bacillales</taxon>
        <taxon>Paenibacillaceae</taxon>
        <taxon>Paenibacillus</taxon>
    </lineage>
</organism>
<dbReference type="EMBL" id="JAELUP010000008">
    <property type="protein sequence ID" value="MBJ6360436.1"/>
    <property type="molecule type" value="Genomic_DNA"/>
</dbReference>
<accession>A0A934IW78</accession>
<keyword evidence="3" id="KW-1185">Reference proteome</keyword>